<dbReference type="EMBL" id="CP088155">
    <property type="protein sequence ID" value="WYM97580.1"/>
    <property type="molecule type" value="Genomic_DNA"/>
</dbReference>
<sequence length="63" mass="7353">MLTIPEIKTISGFETQEIFTLEKLLSYTKIQLNLLVLTKVYNPNLKEWYIKTLPNKILIDNLG</sequence>
<reference evidence="1" key="1">
    <citation type="submission" date="2021-11" db="EMBL/GenBank/DDBJ databases">
        <title>The first genome sequence of unculturable Mycoplasma faucium obtained by de novo assembly of metagenomic reads.</title>
        <authorList>
            <person name="Sabat A.J."/>
            <person name="Bathoorn E."/>
            <person name="Akkerboom V."/>
            <person name="Friedrich A.W."/>
        </authorList>
    </citation>
    <scope>NUCLEOTIDE SEQUENCE [LARGE SCALE GENOMIC DNA]</scope>
    <source>
        <strain evidence="1">UMCG-MFM1</strain>
    </source>
</reference>
<protein>
    <submittedName>
        <fullName evidence="1">Uncharacterized protein</fullName>
    </submittedName>
</protein>
<proteinExistence type="predicted"/>
<evidence type="ECO:0000313" key="2">
    <source>
        <dbReference type="Proteomes" id="UP001622612"/>
    </source>
</evidence>
<keyword evidence="2" id="KW-1185">Reference proteome</keyword>
<gene>
    <name evidence="1" type="ORF">LQ356_01615</name>
</gene>
<organism evidence="1 2">
    <name type="scientific">Metamycoplasma faucium</name>
    <dbReference type="NCBI Taxonomy" id="56142"/>
    <lineage>
        <taxon>Bacteria</taxon>
        <taxon>Bacillati</taxon>
        <taxon>Mycoplasmatota</taxon>
        <taxon>Mycoplasmoidales</taxon>
        <taxon>Metamycoplasmataceae</taxon>
        <taxon>Metamycoplasma</taxon>
    </lineage>
</organism>
<name>A0ABZ2TMA0_9BACT</name>
<evidence type="ECO:0000313" key="1">
    <source>
        <dbReference type="EMBL" id="WYM97580.1"/>
    </source>
</evidence>
<accession>A0ABZ2TMA0</accession>
<dbReference type="Proteomes" id="UP001622612">
    <property type="component" value="Chromosome"/>
</dbReference>
<dbReference type="RefSeq" id="WP_405312114.1">
    <property type="nucleotide sequence ID" value="NZ_CP088155.1"/>
</dbReference>